<keyword evidence="5" id="KW-0547">Nucleotide-binding</keyword>
<feature type="domain" description="7,8-dihydro-6-hydroxymethylpterin-pyrophosphokinase" evidence="9">
    <location>
        <begin position="85"/>
        <end position="96"/>
    </location>
</feature>
<reference evidence="10 11" key="2">
    <citation type="journal article" date="2012" name="Stand. Genomic Sci.">
        <title>Complete genome sequence of the moderately thermophilic mineral-sulfide-oxidizing firmicute Sulfobacillus acidophilus type strain (NAL(T)).</title>
        <authorList>
            <person name="Anderson I."/>
            <person name="Chertkov O."/>
            <person name="Chen A."/>
            <person name="Saunders E."/>
            <person name="Lapidus A."/>
            <person name="Nolan M."/>
            <person name="Lucas S."/>
            <person name="Hammon N."/>
            <person name="Deshpande S."/>
            <person name="Cheng J.F."/>
            <person name="Han C."/>
            <person name="Tapia R."/>
            <person name="Goodwin L.A."/>
            <person name="Pitluck S."/>
            <person name="Liolios K."/>
            <person name="Pagani I."/>
            <person name="Ivanova N."/>
            <person name="Mikhailova N."/>
            <person name="Pati A."/>
            <person name="Palaniappan K."/>
            <person name="Land M."/>
            <person name="Pan C."/>
            <person name="Rohde M."/>
            <person name="Pukall R."/>
            <person name="Goker M."/>
            <person name="Detter J.C."/>
            <person name="Woyke T."/>
            <person name="Bristow J."/>
            <person name="Eisen J.A."/>
            <person name="Markowitz V."/>
            <person name="Hugenholtz P."/>
            <person name="Kyrpides N.C."/>
            <person name="Klenk H.P."/>
            <person name="Mavromatis K."/>
        </authorList>
    </citation>
    <scope>NUCLEOTIDE SEQUENCE [LARGE SCALE GENOMIC DNA]</scope>
    <source>
        <strain evidence="11">ATCC 700253 / DSM 10332 / NAL</strain>
    </source>
</reference>
<keyword evidence="6" id="KW-0418">Kinase</keyword>
<dbReference type="NCBIfam" id="TIGR01498">
    <property type="entry name" value="folK"/>
    <property type="match status" value="1"/>
</dbReference>
<evidence type="ECO:0000256" key="2">
    <source>
        <dbReference type="ARBA" id="ARBA00005051"/>
    </source>
</evidence>
<dbReference type="GO" id="GO:0005524">
    <property type="term" value="F:ATP binding"/>
    <property type="evidence" value="ECO:0007669"/>
    <property type="project" value="UniProtKB-KW"/>
</dbReference>
<evidence type="ECO:0000313" key="11">
    <source>
        <dbReference type="Proteomes" id="UP000005439"/>
    </source>
</evidence>
<evidence type="ECO:0000256" key="4">
    <source>
        <dbReference type="ARBA" id="ARBA00022679"/>
    </source>
</evidence>
<reference evidence="11" key="1">
    <citation type="submission" date="2011-12" db="EMBL/GenBank/DDBJ databases">
        <title>The complete genome of chromosome of Sulfobacillus acidophilus DSM 10332.</title>
        <authorList>
            <person name="Lucas S."/>
            <person name="Han J."/>
            <person name="Lapidus A."/>
            <person name="Bruce D."/>
            <person name="Goodwin L."/>
            <person name="Pitluck S."/>
            <person name="Peters L."/>
            <person name="Kyrpides N."/>
            <person name="Mavromatis K."/>
            <person name="Ivanova N."/>
            <person name="Mikhailova N."/>
            <person name="Chertkov O."/>
            <person name="Saunders E."/>
            <person name="Detter J.C."/>
            <person name="Tapia R."/>
            <person name="Han C."/>
            <person name="Land M."/>
            <person name="Hauser L."/>
            <person name="Markowitz V."/>
            <person name="Cheng J.-F."/>
            <person name="Hugenholtz P."/>
            <person name="Woyke T."/>
            <person name="Wu D."/>
            <person name="Pukall R."/>
            <person name="Gehrich-Schroeter G."/>
            <person name="Schneider S."/>
            <person name="Klenk H.-P."/>
            <person name="Eisen J.A."/>
        </authorList>
    </citation>
    <scope>NUCLEOTIDE SEQUENCE [LARGE SCALE GENOMIC DNA]</scope>
    <source>
        <strain evidence="11">ATCC 700253 / DSM 10332 / NAL</strain>
    </source>
</reference>
<keyword evidence="8" id="KW-0289">Folate biosynthesis</keyword>
<dbReference type="PATRIC" id="fig|679936.5.peg.212"/>
<evidence type="ECO:0000313" key="10">
    <source>
        <dbReference type="EMBL" id="AEW03780.1"/>
    </source>
</evidence>
<keyword evidence="11" id="KW-1185">Reference proteome</keyword>
<evidence type="ECO:0000256" key="8">
    <source>
        <dbReference type="ARBA" id="ARBA00022909"/>
    </source>
</evidence>
<dbReference type="GO" id="GO:0003848">
    <property type="term" value="F:2-amino-4-hydroxy-6-hydroxymethyldihydropteridine diphosphokinase activity"/>
    <property type="evidence" value="ECO:0007669"/>
    <property type="project" value="UniProtKB-EC"/>
</dbReference>
<accession>G8TWT2</accession>
<evidence type="ECO:0000256" key="3">
    <source>
        <dbReference type="ARBA" id="ARBA00013253"/>
    </source>
</evidence>
<dbReference type="InterPro" id="IPR035907">
    <property type="entry name" value="Hppk_sf"/>
</dbReference>
<dbReference type="SUPFAM" id="SSF55083">
    <property type="entry name" value="6-hydroxymethyl-7,8-dihydropterin pyrophosphokinase, HPPK"/>
    <property type="match status" value="1"/>
</dbReference>
<dbReference type="HOGENOM" id="CLU_097916_3_0_9"/>
<dbReference type="UniPathway" id="UPA00077">
    <property type="reaction ID" value="UER00155"/>
</dbReference>
<evidence type="ECO:0000256" key="1">
    <source>
        <dbReference type="ARBA" id="ARBA00000198"/>
    </source>
</evidence>
<keyword evidence="7" id="KW-0067">ATP-binding</keyword>
<evidence type="ECO:0000259" key="9">
    <source>
        <dbReference type="PROSITE" id="PS00794"/>
    </source>
</evidence>
<dbReference type="KEGG" id="sap:Sulac_0208"/>
<evidence type="ECO:0000256" key="6">
    <source>
        <dbReference type="ARBA" id="ARBA00022777"/>
    </source>
</evidence>
<dbReference type="AlphaFoldDB" id="G8TWT2"/>
<protein>
    <recommendedName>
        <fullName evidence="3">2-amino-4-hydroxy-6-hydroxymethyldihydropteridine diphosphokinase</fullName>
        <ecNumber evidence="3">2.7.6.3</ecNumber>
    </recommendedName>
</protein>
<keyword evidence="4" id="KW-0808">Transferase</keyword>
<evidence type="ECO:0000256" key="5">
    <source>
        <dbReference type="ARBA" id="ARBA00022741"/>
    </source>
</evidence>
<dbReference type="CDD" id="cd00483">
    <property type="entry name" value="HPPK"/>
    <property type="match status" value="1"/>
</dbReference>
<dbReference type="GO" id="GO:0046656">
    <property type="term" value="P:folic acid biosynthetic process"/>
    <property type="evidence" value="ECO:0007669"/>
    <property type="project" value="UniProtKB-KW"/>
</dbReference>
<dbReference type="PROSITE" id="PS00794">
    <property type="entry name" value="HPPK"/>
    <property type="match status" value="1"/>
</dbReference>
<gene>
    <name evidence="10" type="ordered locus">Sulac_0208</name>
</gene>
<dbReference type="InterPro" id="IPR000550">
    <property type="entry name" value="Hppk"/>
</dbReference>
<proteinExistence type="predicted"/>
<organism evidence="10 11">
    <name type="scientific">Sulfobacillus acidophilus (strain ATCC 700253 / DSM 10332 / NAL)</name>
    <dbReference type="NCBI Taxonomy" id="679936"/>
    <lineage>
        <taxon>Bacteria</taxon>
        <taxon>Bacillati</taxon>
        <taxon>Bacillota</taxon>
        <taxon>Clostridia</taxon>
        <taxon>Eubacteriales</taxon>
        <taxon>Clostridiales Family XVII. Incertae Sedis</taxon>
        <taxon>Sulfobacillus</taxon>
    </lineage>
</organism>
<dbReference type="EMBL" id="CP003179">
    <property type="protein sequence ID" value="AEW03780.1"/>
    <property type="molecule type" value="Genomic_DNA"/>
</dbReference>
<dbReference type="STRING" id="679936.Sulac_0208"/>
<dbReference type="EC" id="2.7.6.3" evidence="3"/>
<dbReference type="Proteomes" id="UP000005439">
    <property type="component" value="Chromosome"/>
</dbReference>
<dbReference type="PANTHER" id="PTHR43071">
    <property type="entry name" value="2-AMINO-4-HYDROXY-6-HYDROXYMETHYLDIHYDROPTERIDINE PYROPHOSPHOKINASE"/>
    <property type="match status" value="1"/>
</dbReference>
<comment type="pathway">
    <text evidence="2">Cofactor biosynthesis; tetrahydrofolate biosynthesis; 2-amino-4-hydroxy-6-hydroxymethyl-7,8-dihydropteridine diphosphate from 7,8-dihydroneopterin triphosphate: step 4/4.</text>
</comment>
<comment type="catalytic activity">
    <reaction evidence="1">
        <text>6-hydroxymethyl-7,8-dihydropterin + ATP = (7,8-dihydropterin-6-yl)methyl diphosphate + AMP + H(+)</text>
        <dbReference type="Rhea" id="RHEA:11412"/>
        <dbReference type="ChEBI" id="CHEBI:15378"/>
        <dbReference type="ChEBI" id="CHEBI:30616"/>
        <dbReference type="ChEBI" id="CHEBI:44841"/>
        <dbReference type="ChEBI" id="CHEBI:72950"/>
        <dbReference type="ChEBI" id="CHEBI:456215"/>
        <dbReference type="EC" id="2.7.6.3"/>
    </reaction>
</comment>
<dbReference type="GO" id="GO:0016301">
    <property type="term" value="F:kinase activity"/>
    <property type="evidence" value="ECO:0007669"/>
    <property type="project" value="UniProtKB-KW"/>
</dbReference>
<sequence>MKVTVGLGSNLGDSHGLLKRAAEAVLAQDPTARFSSLYRTAPQGGPPQPDYLNAVVQWETDWDLPTLWAFCRGLEAEAGRVRTVRFGPRTLDVDILCYGRHLTEKPPVILPHPRMKDRRFVLEPLTEIDPECRVPPDDTPVLTLLRRVLNQEVQRLPPWEVFPRNTGRSSNS</sequence>
<dbReference type="Pfam" id="PF01288">
    <property type="entry name" value="HPPK"/>
    <property type="match status" value="1"/>
</dbReference>
<dbReference type="Gene3D" id="3.30.70.560">
    <property type="entry name" value="7,8-Dihydro-6-hydroxymethylpterin-pyrophosphokinase HPPK"/>
    <property type="match status" value="1"/>
</dbReference>
<dbReference type="PANTHER" id="PTHR43071:SF1">
    <property type="entry name" value="2-AMINO-4-HYDROXY-6-HYDROXYMETHYLDIHYDROPTERIDINE PYROPHOSPHOKINASE"/>
    <property type="match status" value="1"/>
</dbReference>
<name>G8TWT2_SULAD</name>
<dbReference type="GO" id="GO:0046654">
    <property type="term" value="P:tetrahydrofolate biosynthetic process"/>
    <property type="evidence" value="ECO:0007669"/>
    <property type="project" value="UniProtKB-UniPathway"/>
</dbReference>
<evidence type="ECO:0000256" key="7">
    <source>
        <dbReference type="ARBA" id="ARBA00022840"/>
    </source>
</evidence>